<dbReference type="EMBL" id="BMAW01128957">
    <property type="protein sequence ID" value="GFU28198.1"/>
    <property type="molecule type" value="Genomic_DNA"/>
</dbReference>
<evidence type="ECO:0000313" key="2">
    <source>
        <dbReference type="EMBL" id="GFU28198.1"/>
    </source>
</evidence>
<dbReference type="Proteomes" id="UP000887013">
    <property type="component" value="Unassembled WGS sequence"/>
</dbReference>
<keyword evidence="3" id="KW-1185">Reference proteome</keyword>
<dbReference type="AlphaFoldDB" id="A0A8X6UNQ1"/>
<reference evidence="2" key="1">
    <citation type="submission" date="2020-08" db="EMBL/GenBank/DDBJ databases">
        <title>Multicomponent nature underlies the extraordinary mechanical properties of spider dragline silk.</title>
        <authorList>
            <person name="Kono N."/>
            <person name="Nakamura H."/>
            <person name="Mori M."/>
            <person name="Yoshida Y."/>
            <person name="Ohtoshi R."/>
            <person name="Malay A.D."/>
            <person name="Moran D.A.P."/>
            <person name="Tomita M."/>
            <person name="Numata K."/>
            <person name="Arakawa K."/>
        </authorList>
    </citation>
    <scope>NUCLEOTIDE SEQUENCE</scope>
</reference>
<dbReference type="EMBL" id="BMAW01062973">
    <property type="protein sequence ID" value="GFT38151.1"/>
    <property type="molecule type" value="Genomic_DNA"/>
</dbReference>
<evidence type="ECO:0000313" key="3">
    <source>
        <dbReference type="Proteomes" id="UP000887013"/>
    </source>
</evidence>
<name>A0A8X6UNQ1_NEPPI</name>
<accession>A0A8X6UNQ1</accession>
<evidence type="ECO:0000313" key="1">
    <source>
        <dbReference type="EMBL" id="GFT38151.1"/>
    </source>
</evidence>
<protein>
    <submittedName>
        <fullName evidence="2">Uncharacterized protein</fullName>
    </submittedName>
</protein>
<sequence>MASNFRAKCIVKRLIDLIVQGIVLFYSLDTLKDKSQQFVPCTPYGNSMGKRLTGQRWSKNGCLKSWVSMVLLMPCEEIIYQIIINNKSVAATIDLTSLFLYSSVSSLTAVVQILKSIQGAPSLTSNAFASLRFNHEV</sequence>
<comment type="caution">
    <text evidence="2">The sequence shown here is derived from an EMBL/GenBank/DDBJ whole genome shotgun (WGS) entry which is preliminary data.</text>
</comment>
<proteinExistence type="predicted"/>
<organism evidence="2 3">
    <name type="scientific">Nephila pilipes</name>
    <name type="common">Giant wood spider</name>
    <name type="synonym">Nephila maculata</name>
    <dbReference type="NCBI Taxonomy" id="299642"/>
    <lineage>
        <taxon>Eukaryota</taxon>
        <taxon>Metazoa</taxon>
        <taxon>Ecdysozoa</taxon>
        <taxon>Arthropoda</taxon>
        <taxon>Chelicerata</taxon>
        <taxon>Arachnida</taxon>
        <taxon>Araneae</taxon>
        <taxon>Araneomorphae</taxon>
        <taxon>Entelegynae</taxon>
        <taxon>Araneoidea</taxon>
        <taxon>Nephilidae</taxon>
        <taxon>Nephila</taxon>
    </lineage>
</organism>
<gene>
    <name evidence="2" type="ORF">NPIL_506411</name>
    <name evidence="1" type="ORF">NPIL_87261</name>
</gene>